<dbReference type="STRING" id="490622.A0A395NZU9"/>
<organism evidence="2 3">
    <name type="scientific">Trichoderma arundinaceum</name>
    <dbReference type="NCBI Taxonomy" id="490622"/>
    <lineage>
        <taxon>Eukaryota</taxon>
        <taxon>Fungi</taxon>
        <taxon>Dikarya</taxon>
        <taxon>Ascomycota</taxon>
        <taxon>Pezizomycotina</taxon>
        <taxon>Sordariomycetes</taxon>
        <taxon>Hypocreomycetidae</taxon>
        <taxon>Hypocreales</taxon>
        <taxon>Hypocreaceae</taxon>
        <taxon>Trichoderma</taxon>
    </lineage>
</organism>
<proteinExistence type="predicted"/>
<accession>A0A395NZU9</accession>
<feature type="region of interest" description="Disordered" evidence="1">
    <location>
        <begin position="537"/>
        <end position="755"/>
    </location>
</feature>
<feature type="compositionally biased region" description="Pro residues" evidence="1">
    <location>
        <begin position="548"/>
        <end position="580"/>
    </location>
</feature>
<feature type="compositionally biased region" description="Basic and acidic residues" evidence="1">
    <location>
        <begin position="504"/>
        <end position="513"/>
    </location>
</feature>
<name>A0A395NZU9_TRIAR</name>
<protein>
    <submittedName>
        <fullName evidence="2">Uncharacterized protein</fullName>
    </submittedName>
</protein>
<comment type="caution">
    <text evidence="2">The sequence shown here is derived from an EMBL/GenBank/DDBJ whole genome shotgun (WGS) entry which is preliminary data.</text>
</comment>
<dbReference type="OrthoDB" id="3538943at2759"/>
<evidence type="ECO:0000313" key="3">
    <source>
        <dbReference type="Proteomes" id="UP000266272"/>
    </source>
</evidence>
<feature type="compositionally biased region" description="Polar residues" evidence="1">
    <location>
        <begin position="742"/>
        <end position="755"/>
    </location>
</feature>
<feature type="region of interest" description="Disordered" evidence="1">
    <location>
        <begin position="305"/>
        <end position="325"/>
    </location>
</feature>
<feature type="region of interest" description="Disordered" evidence="1">
    <location>
        <begin position="64"/>
        <end position="179"/>
    </location>
</feature>
<feature type="compositionally biased region" description="Low complexity" evidence="1">
    <location>
        <begin position="671"/>
        <end position="680"/>
    </location>
</feature>
<feature type="compositionally biased region" description="Low complexity" evidence="1">
    <location>
        <begin position="705"/>
        <end position="718"/>
    </location>
</feature>
<sequence>MPVTTPAHDVTKLMGRRNLSNIPKDQRSLLELEDSWAVELKDGPHGLATVPDHVLKTLKEAFVRLKDEKERQNPVNEEDPDLSPNVNDIAEQNGYSPGSRPARSSIEPPSSPERSMSWSQSQAEPEGHDEMPDPGSPVDEAFTSPRLAPLTQPPLHQVDATPTPGYPSNVSELEDLEMEFPQAQENLEAPINRAAAQTHLAASPQELTSMVTSMATTTDTPPCAQPLVPSATYTSSEAPKSSVLPADLIDRRPRRMKPISFSQDSPKAAVPFTGPAPVMRMSSMPGFGPGVQNTASMRFVIPSSYNESSSAPPSPHDYAKDTTPRNRISGRIDEISMHGSSGASPLRQTPMNQLYHIQAAVDMPIDGNMDPYGAFAATYPDYAMVHSGNWQCFIQACVLLRGLQEDRAIREYLYDDFIRAWSGGFLTYIQSAGPGQTPLPAIEWFNMLRGPILFNRMCVNKDNIDTVLKAYPEEVARITAIIDQERQQEKEQEESPIPEVEMQLEPRHEQGPEMERGAEIVDLLDSDSAMDINMAEERRNETQQQPRAPSPIKLPPPIRKPPSLPAPSRPAPPPPQPQRPSPELESDDFDSPPLPPKPPSSLPNVQPRSQSRPESRSRSQTHRPQPQSDAQSTPRRKPQPQMHLTLPERQSPRRHRSVPASAPAPAPVPAPASTAPLPSAIRRPPKSANIKSSPGSADYLGNLVSGTSRSAPSSSGRPIPKMRKRSAEERARLKEHFRKKASSSTTSVIGSGAEN</sequence>
<feature type="compositionally biased region" description="Polar residues" evidence="1">
    <location>
        <begin position="622"/>
        <end position="633"/>
    </location>
</feature>
<feature type="region of interest" description="Disordered" evidence="1">
    <location>
        <begin position="485"/>
        <end position="513"/>
    </location>
</feature>
<dbReference type="AlphaFoldDB" id="A0A395NZU9"/>
<dbReference type="Proteomes" id="UP000266272">
    <property type="component" value="Unassembled WGS sequence"/>
</dbReference>
<gene>
    <name evidence="2" type="ORF">TARUN_576</name>
</gene>
<feature type="compositionally biased region" description="Low complexity" evidence="1">
    <location>
        <begin position="99"/>
        <end position="121"/>
    </location>
</feature>
<evidence type="ECO:0000256" key="1">
    <source>
        <dbReference type="SAM" id="MobiDB-lite"/>
    </source>
</evidence>
<dbReference type="EMBL" id="PXOA01000036">
    <property type="protein sequence ID" value="RFU81628.1"/>
    <property type="molecule type" value="Genomic_DNA"/>
</dbReference>
<reference evidence="2 3" key="1">
    <citation type="journal article" date="2018" name="PLoS Pathog.">
        <title>Evolution of structural diversity of trichothecenes, a family of toxins produced by plant pathogenic and entomopathogenic fungi.</title>
        <authorList>
            <person name="Proctor R.H."/>
            <person name="McCormick S.P."/>
            <person name="Kim H.S."/>
            <person name="Cardoza R.E."/>
            <person name="Stanley A.M."/>
            <person name="Lindo L."/>
            <person name="Kelly A."/>
            <person name="Brown D.W."/>
            <person name="Lee T."/>
            <person name="Vaughan M.M."/>
            <person name="Alexander N.J."/>
            <person name="Busman M."/>
            <person name="Gutierrez S."/>
        </authorList>
    </citation>
    <scope>NUCLEOTIDE SEQUENCE [LARGE SCALE GENOMIC DNA]</scope>
    <source>
        <strain evidence="2 3">IBT 40837</strain>
    </source>
</reference>
<feature type="compositionally biased region" description="Basic and acidic residues" evidence="1">
    <location>
        <begin position="725"/>
        <end position="734"/>
    </location>
</feature>
<feature type="compositionally biased region" description="Pro residues" evidence="1">
    <location>
        <begin position="592"/>
        <end position="601"/>
    </location>
</feature>
<evidence type="ECO:0000313" key="2">
    <source>
        <dbReference type="EMBL" id="RFU81628.1"/>
    </source>
</evidence>
<keyword evidence="3" id="KW-1185">Reference proteome</keyword>